<reference evidence="3" key="1">
    <citation type="submission" date="2021-01" db="EMBL/GenBank/DDBJ databases">
        <authorList>
            <person name="Corre E."/>
            <person name="Pelletier E."/>
            <person name="Niang G."/>
            <person name="Scheremetjew M."/>
            <person name="Finn R."/>
            <person name="Kale V."/>
            <person name="Holt S."/>
            <person name="Cochrane G."/>
            <person name="Meng A."/>
            <person name="Brown T."/>
            <person name="Cohen L."/>
        </authorList>
    </citation>
    <scope>NUCLEOTIDE SEQUENCE</scope>
    <source>
        <strain evidence="3">CCMP1897</strain>
    </source>
</reference>
<evidence type="ECO:0000256" key="2">
    <source>
        <dbReference type="SAM" id="MobiDB-lite"/>
    </source>
</evidence>
<feature type="repeat" description="TPR" evidence="1">
    <location>
        <begin position="82"/>
        <end position="115"/>
    </location>
</feature>
<gene>
    <name evidence="3" type="ORF">PSAL00342_LOCUS3521</name>
</gene>
<dbReference type="InterPro" id="IPR019734">
    <property type="entry name" value="TPR_rpt"/>
</dbReference>
<feature type="region of interest" description="Disordered" evidence="2">
    <location>
        <begin position="110"/>
        <end position="170"/>
    </location>
</feature>
<name>A0A7S3XCV4_9CHLO</name>
<dbReference type="SMART" id="SM00028">
    <property type="entry name" value="TPR"/>
    <property type="match status" value="3"/>
</dbReference>
<dbReference type="EMBL" id="HBIS01003886">
    <property type="protein sequence ID" value="CAE0609702.1"/>
    <property type="molecule type" value="Transcribed_RNA"/>
</dbReference>
<sequence>MATNNVAMELKSEGNQLYQQGRFEDAVNKYNQALDAGALRGRGGREEASIHANLSLTHLKMGMATLAVKDAQAAQRADPKWSRGYTREGDAWTAVGRQADATRAYQNALSLDPQDQGARRAMAVQTAPTQQGMPQHPRGPSQPGQPGVTPGYAAPGPQPGMDRKEAAQARDSYRNNWQTDLLRAPCNDCKFCCFSVFCSPCASFILRKRALYGDMERYTCCAGYMPCSGKCGESSCPSCCLCLETWCCFANSVASTRFLLQDELHVMNTK</sequence>
<dbReference type="InterPro" id="IPR011990">
    <property type="entry name" value="TPR-like_helical_dom_sf"/>
</dbReference>
<dbReference type="PANTHER" id="PTHR31152:SF1">
    <property type="entry name" value="PLAC8 FAMILY PROTEIN"/>
    <property type="match status" value="1"/>
</dbReference>
<proteinExistence type="predicted"/>
<evidence type="ECO:0000256" key="1">
    <source>
        <dbReference type="PROSITE-ProRule" id="PRU00339"/>
    </source>
</evidence>
<keyword evidence="1" id="KW-0802">TPR repeat</keyword>
<dbReference type="Gene3D" id="1.25.40.10">
    <property type="entry name" value="Tetratricopeptide repeat domain"/>
    <property type="match status" value="1"/>
</dbReference>
<dbReference type="SUPFAM" id="SSF48452">
    <property type="entry name" value="TPR-like"/>
    <property type="match status" value="1"/>
</dbReference>
<organism evidence="3">
    <name type="scientific">Picocystis salinarum</name>
    <dbReference type="NCBI Taxonomy" id="88271"/>
    <lineage>
        <taxon>Eukaryota</taxon>
        <taxon>Viridiplantae</taxon>
        <taxon>Chlorophyta</taxon>
        <taxon>Picocystophyceae</taxon>
        <taxon>Picocystales</taxon>
        <taxon>Picocystaceae</taxon>
        <taxon>Picocystis</taxon>
    </lineage>
</organism>
<protein>
    <submittedName>
        <fullName evidence="3">Uncharacterized protein</fullName>
    </submittedName>
</protein>
<accession>A0A7S3XCV4</accession>
<dbReference type="AlphaFoldDB" id="A0A7S3XCV4"/>
<dbReference type="PANTHER" id="PTHR31152">
    <property type="entry name" value="PLAC8 FAMILY PROTEIN"/>
    <property type="match status" value="1"/>
</dbReference>
<dbReference type="PROSITE" id="PS50005">
    <property type="entry name" value="TPR"/>
    <property type="match status" value="1"/>
</dbReference>
<evidence type="ECO:0000313" key="3">
    <source>
        <dbReference type="EMBL" id="CAE0609702.1"/>
    </source>
</evidence>
<feature type="compositionally biased region" description="Basic and acidic residues" evidence="2">
    <location>
        <begin position="161"/>
        <end position="170"/>
    </location>
</feature>